<proteinExistence type="inferred from homology"/>
<evidence type="ECO:0000313" key="9">
    <source>
        <dbReference type="Proteomes" id="UP000217265"/>
    </source>
</evidence>
<dbReference type="PANTHER" id="PTHR40980">
    <property type="entry name" value="PLUG DOMAIN-CONTAINING PROTEIN"/>
    <property type="match status" value="1"/>
</dbReference>
<dbReference type="RefSeq" id="WP_096054947.1">
    <property type="nucleotide sequence ID" value="NZ_CP023344.1"/>
</dbReference>
<evidence type="ECO:0000256" key="1">
    <source>
        <dbReference type="ARBA" id="ARBA00004442"/>
    </source>
</evidence>
<dbReference type="Pfam" id="PF13620">
    <property type="entry name" value="CarboxypepD_reg"/>
    <property type="match status" value="1"/>
</dbReference>
<keyword evidence="5" id="KW-0732">Signal</keyword>
<dbReference type="KEGG" id="vbh:CMV30_04735"/>
<dbReference type="InterPro" id="IPR000531">
    <property type="entry name" value="Beta-barrel_TonB"/>
</dbReference>
<reference evidence="8 9" key="1">
    <citation type="submission" date="2017-09" db="EMBL/GenBank/DDBJ databases">
        <title>Complete genome sequence of Verrucomicrobial strain HZ-65, isolated from freshwater.</title>
        <authorList>
            <person name="Choi A."/>
        </authorList>
    </citation>
    <scope>NUCLEOTIDE SEQUENCE [LARGE SCALE GENOMIC DNA]</scope>
    <source>
        <strain evidence="8 9">HZ-65</strain>
    </source>
</reference>
<dbReference type="InterPro" id="IPR012910">
    <property type="entry name" value="Plug_dom"/>
</dbReference>
<feature type="chain" id="PRO_5012651519" description="TonB-dependent receptor" evidence="5">
    <location>
        <begin position="21"/>
        <end position="994"/>
    </location>
</feature>
<evidence type="ECO:0000256" key="3">
    <source>
        <dbReference type="ARBA" id="ARBA00023237"/>
    </source>
</evidence>
<dbReference type="Gene3D" id="2.40.170.20">
    <property type="entry name" value="TonB-dependent receptor, beta-barrel domain"/>
    <property type="match status" value="1"/>
</dbReference>
<gene>
    <name evidence="8" type="ORF">CMV30_04735</name>
</gene>
<dbReference type="SUPFAM" id="SSF56935">
    <property type="entry name" value="Porins"/>
    <property type="match status" value="1"/>
</dbReference>
<evidence type="ECO:0000259" key="6">
    <source>
        <dbReference type="Pfam" id="PF00593"/>
    </source>
</evidence>
<comment type="subcellular location">
    <subcellularLocation>
        <location evidence="1 4">Cell outer membrane</location>
    </subcellularLocation>
</comment>
<keyword evidence="9" id="KW-1185">Reference proteome</keyword>
<dbReference type="Pfam" id="PF07715">
    <property type="entry name" value="Plug"/>
    <property type="match status" value="1"/>
</dbReference>
<keyword evidence="3" id="KW-0998">Cell outer membrane</keyword>
<evidence type="ECO:0000256" key="2">
    <source>
        <dbReference type="ARBA" id="ARBA00023136"/>
    </source>
</evidence>
<dbReference type="Gene3D" id="2.170.130.10">
    <property type="entry name" value="TonB-dependent receptor, plug domain"/>
    <property type="match status" value="1"/>
</dbReference>
<dbReference type="InterPro" id="IPR037066">
    <property type="entry name" value="Plug_dom_sf"/>
</dbReference>
<dbReference type="Pfam" id="PF00593">
    <property type="entry name" value="TonB_dep_Rec_b-barrel"/>
    <property type="match status" value="1"/>
</dbReference>
<keyword evidence="2 4" id="KW-0472">Membrane</keyword>
<dbReference type="OrthoDB" id="175029at2"/>
<dbReference type="GO" id="GO:0009279">
    <property type="term" value="C:cell outer membrane"/>
    <property type="evidence" value="ECO:0007669"/>
    <property type="project" value="UniProtKB-SubCell"/>
</dbReference>
<evidence type="ECO:0000313" key="8">
    <source>
        <dbReference type="EMBL" id="ATC63315.1"/>
    </source>
</evidence>
<comment type="similarity">
    <text evidence="4">Belongs to the TonB-dependent receptor family.</text>
</comment>
<dbReference type="PANTHER" id="PTHR40980:SF4">
    <property type="entry name" value="TONB-DEPENDENT RECEPTOR-LIKE BETA-BARREL DOMAIN-CONTAINING PROTEIN"/>
    <property type="match status" value="1"/>
</dbReference>
<evidence type="ECO:0008006" key="10">
    <source>
        <dbReference type="Google" id="ProtNLM"/>
    </source>
</evidence>
<dbReference type="EMBL" id="CP023344">
    <property type="protein sequence ID" value="ATC63315.1"/>
    <property type="molecule type" value="Genomic_DNA"/>
</dbReference>
<dbReference type="SUPFAM" id="SSF49452">
    <property type="entry name" value="Starch-binding domain-like"/>
    <property type="match status" value="1"/>
</dbReference>
<dbReference type="InterPro" id="IPR036942">
    <property type="entry name" value="Beta-barrel_TonB_sf"/>
</dbReference>
<dbReference type="GO" id="GO:0030246">
    <property type="term" value="F:carbohydrate binding"/>
    <property type="evidence" value="ECO:0007669"/>
    <property type="project" value="InterPro"/>
</dbReference>
<dbReference type="InterPro" id="IPR013784">
    <property type="entry name" value="Carb-bd-like_fold"/>
</dbReference>
<sequence>MISIKRLLYAGLLFLSPALTLIGQEKPATGAITGRVYNPATGEYARSAQIRLLPSNETTTSGDGGSYRFGNVPVGNATVEADYIGYPTQTATLVVQPGQTVTHDFNLPSEDGTLVMQAFVVSGEREGNAKAIMEQRSSMNITNHIASDVFGENAEGNIGEFLRNVPGVQLDTVNGEVRNVSLGGLGSEYTQVTVDGMSLAAADANDTAGTGTNTRASSFEMVSLSSMDSLEISRTISADVDANAPAGTINLRAKRAFDRKDRRISLQLNSAMHSSAMTLSKGIGPDDHDGSYKFGPGGIFEYSDVFLNNRLGFVFNVSESNIYSDASRVTINYNRSPTATDRREQVPTSIVFQQLPRHNRRFSTTFTTDFRATDRLTLSLTTIYNYSELWNMQRSMTATTGGRSVIGADPVFGFTTNSTAASITVNPVAISKLGETITVTPKFEYKNGNFVWDGAASYSDSTSWYDNFGRHGTMQTLNSPVAANVNYRAVRPNDALSPDWQFVQIAGRDIASGSAFSKPSIIAKDSRRSRGEFMTAQTNASLSTNWGIPIVWKTGLKFREENRTFSDKRSLDRYNYVGPNGNSTHYGEFPSEFVWDLGKTNVNITSISGGRIFMPDLADIGERFRTNPEQFVNSSNATDYYNTHVVRNRNFTESINAGYFMGTAQVKGFTIRAGVRYEDTETKVLEPDARTSAEVTAAGYAVNASGVATTIPGVAYQFLARPRVYRTGNYENFFPSGSIRYEIIKDLEWHAGFSSTIRRPAYNDVAGVWVVNDNNQTVTAPNVKLRPETATNFATRLAYYMKNVGEFSVALYENHVEDLINSDELTAAEFGYAGEDYTGYRFITSANSPGQVKVRSMELSYNQNLGFLGNAFRRLNVRANYTRAYATELKTGLVPHSVNSGISYTYRRFNIYANGNWTDDTPTTTTGATYRRARTQIDGGAGFKLTRMLSLNLSARNVTDAPYIQMQKVAPSAPTLYDHLRVGTTYTLAVKAVF</sequence>
<name>A0A290Q3R2_9BACT</name>
<dbReference type="AlphaFoldDB" id="A0A290Q3R2"/>
<feature type="domain" description="TonB-dependent receptor-like beta-barrel" evidence="6">
    <location>
        <begin position="485"/>
        <end position="958"/>
    </location>
</feature>
<organism evidence="8 9">
    <name type="scientific">Nibricoccus aquaticus</name>
    <dbReference type="NCBI Taxonomy" id="2576891"/>
    <lineage>
        <taxon>Bacteria</taxon>
        <taxon>Pseudomonadati</taxon>
        <taxon>Verrucomicrobiota</taxon>
        <taxon>Opitutia</taxon>
        <taxon>Opitutales</taxon>
        <taxon>Opitutaceae</taxon>
        <taxon>Nibricoccus</taxon>
    </lineage>
</organism>
<evidence type="ECO:0000256" key="5">
    <source>
        <dbReference type="SAM" id="SignalP"/>
    </source>
</evidence>
<accession>A0A290Q3R2</accession>
<evidence type="ECO:0000259" key="7">
    <source>
        <dbReference type="Pfam" id="PF07715"/>
    </source>
</evidence>
<feature type="signal peptide" evidence="5">
    <location>
        <begin position="1"/>
        <end position="20"/>
    </location>
</feature>
<evidence type="ECO:0000256" key="4">
    <source>
        <dbReference type="RuleBase" id="RU003357"/>
    </source>
</evidence>
<dbReference type="Proteomes" id="UP000217265">
    <property type="component" value="Chromosome"/>
</dbReference>
<protein>
    <recommendedName>
        <fullName evidence="10">TonB-dependent receptor</fullName>
    </recommendedName>
</protein>
<feature type="domain" description="TonB-dependent receptor plug" evidence="7">
    <location>
        <begin position="137"/>
        <end position="248"/>
    </location>
</feature>
<dbReference type="Gene3D" id="2.60.40.1120">
    <property type="entry name" value="Carboxypeptidase-like, regulatory domain"/>
    <property type="match status" value="1"/>
</dbReference>
<keyword evidence="4" id="KW-0798">TonB box</keyword>